<dbReference type="PRINTS" id="PR00069">
    <property type="entry name" value="ALDKETRDTASE"/>
</dbReference>
<dbReference type="PANTHER" id="PTHR43364:SF1">
    <property type="entry name" value="OXIDOREDUCTASE YDHF"/>
    <property type="match status" value="1"/>
</dbReference>
<organism evidence="2 3">
    <name type="scientific">Grylomicrobium aquisgranensis</name>
    <dbReference type="NCBI Taxonomy" id="2926318"/>
    <lineage>
        <taxon>Bacteria</taxon>
        <taxon>Bacillati</taxon>
        <taxon>Bacillota</taxon>
        <taxon>Erysipelotrichia</taxon>
        <taxon>Erysipelotrichales</taxon>
        <taxon>Erysipelotrichaceae</taxon>
        <taxon>Grylomicrobium</taxon>
    </lineage>
</organism>
<name>A0AB35U253_9FIRM</name>
<reference evidence="2 3" key="1">
    <citation type="submission" date="2022-03" db="EMBL/GenBank/DDBJ databases">
        <title>Novel taxa within the pig intestine.</title>
        <authorList>
            <person name="Wylensek D."/>
            <person name="Bishof K."/>
            <person name="Afrizal A."/>
            <person name="Clavel T."/>
        </authorList>
    </citation>
    <scope>NUCLEOTIDE SEQUENCE [LARGE SCALE GENOMIC DNA]</scope>
    <source>
        <strain evidence="2 3">CLA-KB-P133</strain>
    </source>
</reference>
<dbReference type="Gene3D" id="3.20.20.100">
    <property type="entry name" value="NADP-dependent oxidoreductase domain"/>
    <property type="match status" value="1"/>
</dbReference>
<dbReference type="AlphaFoldDB" id="A0AB35U253"/>
<proteinExistence type="predicted"/>
<dbReference type="GO" id="GO:0005829">
    <property type="term" value="C:cytosol"/>
    <property type="evidence" value="ECO:0007669"/>
    <property type="project" value="TreeGrafter"/>
</dbReference>
<dbReference type="InterPro" id="IPR050523">
    <property type="entry name" value="AKR_Detox_Biosynth"/>
</dbReference>
<evidence type="ECO:0000313" key="2">
    <source>
        <dbReference type="EMBL" id="MDX8419832.1"/>
    </source>
</evidence>
<dbReference type="Pfam" id="PF00248">
    <property type="entry name" value="Aldo_ket_red"/>
    <property type="match status" value="1"/>
</dbReference>
<protein>
    <submittedName>
        <fullName evidence="2">Aldo/keto reductase</fullName>
    </submittedName>
</protein>
<gene>
    <name evidence="2" type="ORF">MOZ60_06960</name>
</gene>
<dbReference type="Proteomes" id="UP001286174">
    <property type="component" value="Unassembled WGS sequence"/>
</dbReference>
<keyword evidence="3" id="KW-1185">Reference proteome</keyword>
<dbReference type="InterPro" id="IPR023210">
    <property type="entry name" value="NADP_OxRdtase_dom"/>
</dbReference>
<comment type="caution">
    <text evidence="2">The sequence shown here is derived from an EMBL/GenBank/DDBJ whole genome shotgun (WGS) entry which is preliminary data.</text>
</comment>
<evidence type="ECO:0000313" key="3">
    <source>
        <dbReference type="Proteomes" id="UP001286174"/>
    </source>
</evidence>
<dbReference type="EMBL" id="JALBUR010000015">
    <property type="protein sequence ID" value="MDX8419832.1"/>
    <property type="molecule type" value="Genomic_DNA"/>
</dbReference>
<sequence>MHTITIGSQQVSVIGAGCMRIAGLCETETDAFVSTALDNGINFFDEADIYGGGKSEEVLGRWIAKHPEKRENMFIQSKCAIHDGMYDFSKEHILKSVDGILSRLHTDYLDSLLLHRPDILMEPSEVAEAFDTLEKAGKVRHFGVSNENPAQMSYLQSGLAQKLWCNQVQLSCAHTVLIDAGLNVDMHNDAGIDRDGGTLYWCAQHHMAIQAWSPLQMGYFEGVFLNAEKYAALNQKLQEIGERYGVGKDTIAYAWILRLPFDMQVVLGTSKPARLINGAKAADIQLTRTEWYDIYKAAGNMLP</sequence>
<dbReference type="InterPro" id="IPR020471">
    <property type="entry name" value="AKR"/>
</dbReference>
<dbReference type="RefSeq" id="WP_370596122.1">
    <property type="nucleotide sequence ID" value="NZ_JALBUR010000015.1"/>
</dbReference>
<dbReference type="CDD" id="cd19092">
    <property type="entry name" value="AKR_BsYcsN_EcYdhF-like"/>
    <property type="match status" value="1"/>
</dbReference>
<feature type="domain" description="NADP-dependent oxidoreductase" evidence="1">
    <location>
        <begin position="14"/>
        <end position="295"/>
    </location>
</feature>
<dbReference type="PANTHER" id="PTHR43364">
    <property type="entry name" value="NADH-SPECIFIC METHYLGLYOXAL REDUCTASE-RELATED"/>
    <property type="match status" value="1"/>
</dbReference>
<evidence type="ECO:0000259" key="1">
    <source>
        <dbReference type="Pfam" id="PF00248"/>
    </source>
</evidence>
<dbReference type="SUPFAM" id="SSF51430">
    <property type="entry name" value="NAD(P)-linked oxidoreductase"/>
    <property type="match status" value="1"/>
</dbReference>
<dbReference type="InterPro" id="IPR036812">
    <property type="entry name" value="NAD(P)_OxRdtase_dom_sf"/>
</dbReference>
<accession>A0AB35U253</accession>
<dbReference type="GO" id="GO:0016491">
    <property type="term" value="F:oxidoreductase activity"/>
    <property type="evidence" value="ECO:0007669"/>
    <property type="project" value="InterPro"/>
</dbReference>